<evidence type="ECO:0000256" key="2">
    <source>
        <dbReference type="ARBA" id="ARBA00009810"/>
    </source>
</evidence>
<dbReference type="NCBIfam" id="NF007349">
    <property type="entry name" value="PRK09840.1"/>
    <property type="match status" value="1"/>
</dbReference>
<dbReference type="PROSITE" id="PS52016">
    <property type="entry name" value="TONB_DEPENDENT_REC_3"/>
    <property type="match status" value="1"/>
</dbReference>
<evidence type="ECO:0000313" key="20">
    <source>
        <dbReference type="Proteomes" id="UP000251135"/>
    </source>
</evidence>
<dbReference type="CDD" id="cd01347">
    <property type="entry name" value="ligand_gated_channel"/>
    <property type="match status" value="1"/>
</dbReference>
<dbReference type="InterPro" id="IPR037066">
    <property type="entry name" value="Plug_dom_sf"/>
</dbReference>
<evidence type="ECO:0000256" key="15">
    <source>
        <dbReference type="RuleBase" id="RU003357"/>
    </source>
</evidence>
<accession>A0A363D4T5</accession>
<evidence type="ECO:0000259" key="18">
    <source>
        <dbReference type="Pfam" id="PF07715"/>
    </source>
</evidence>
<evidence type="ECO:0000259" key="17">
    <source>
        <dbReference type="Pfam" id="PF00593"/>
    </source>
</evidence>
<gene>
    <name evidence="19" type="ORF">B0174_02190</name>
</gene>
<dbReference type="InterPro" id="IPR000531">
    <property type="entry name" value="Beta-barrel_TonB"/>
</dbReference>
<evidence type="ECO:0000256" key="13">
    <source>
        <dbReference type="ARBA" id="ARBA00023237"/>
    </source>
</evidence>
<feature type="domain" description="TonB-dependent receptor-like beta-barrel" evidence="17">
    <location>
        <begin position="257"/>
        <end position="735"/>
    </location>
</feature>
<keyword evidence="3 14" id="KW-0813">Transport</keyword>
<evidence type="ECO:0000256" key="12">
    <source>
        <dbReference type="ARBA" id="ARBA00023170"/>
    </source>
</evidence>
<dbReference type="InterPro" id="IPR012910">
    <property type="entry name" value="Plug_dom"/>
</dbReference>
<dbReference type="Pfam" id="PF00593">
    <property type="entry name" value="TonB_dep_Rec_b-barrel"/>
    <property type="match status" value="1"/>
</dbReference>
<evidence type="ECO:0000256" key="9">
    <source>
        <dbReference type="ARBA" id="ARBA00023065"/>
    </source>
</evidence>
<dbReference type="PANTHER" id="PTHR32552">
    <property type="entry name" value="FERRICHROME IRON RECEPTOR-RELATED"/>
    <property type="match status" value="1"/>
</dbReference>
<dbReference type="NCBIfam" id="TIGR01783">
    <property type="entry name" value="TonB-siderophor"/>
    <property type="match status" value="1"/>
</dbReference>
<organism evidence="19 20">
    <name type="scientific">Arcobacter caeni</name>
    <dbReference type="NCBI Taxonomy" id="1912877"/>
    <lineage>
        <taxon>Bacteria</taxon>
        <taxon>Pseudomonadati</taxon>
        <taxon>Campylobacterota</taxon>
        <taxon>Epsilonproteobacteria</taxon>
        <taxon>Campylobacterales</taxon>
        <taxon>Arcobacteraceae</taxon>
        <taxon>Arcobacter</taxon>
    </lineage>
</organism>
<dbReference type="InterPro" id="IPR010105">
    <property type="entry name" value="TonB_sidphr_rcpt"/>
</dbReference>
<dbReference type="AlphaFoldDB" id="A0A363D4T5"/>
<feature type="transmembrane region" description="Helical" evidence="16">
    <location>
        <begin position="20"/>
        <end position="38"/>
    </location>
</feature>
<evidence type="ECO:0000313" key="19">
    <source>
        <dbReference type="EMBL" id="PUE66097.1"/>
    </source>
</evidence>
<dbReference type="Gene3D" id="2.40.170.20">
    <property type="entry name" value="TonB-dependent receptor, beta-barrel domain"/>
    <property type="match status" value="1"/>
</dbReference>
<name>A0A363D4T5_9BACT</name>
<dbReference type="GO" id="GO:0038023">
    <property type="term" value="F:signaling receptor activity"/>
    <property type="evidence" value="ECO:0007669"/>
    <property type="project" value="InterPro"/>
</dbReference>
<keyword evidence="12 19" id="KW-0675">Receptor</keyword>
<evidence type="ECO:0000256" key="14">
    <source>
        <dbReference type="PROSITE-ProRule" id="PRU01360"/>
    </source>
</evidence>
<evidence type="ECO:0000256" key="10">
    <source>
        <dbReference type="ARBA" id="ARBA00023077"/>
    </source>
</evidence>
<keyword evidence="20" id="KW-1185">Reference proteome</keyword>
<keyword evidence="16" id="KW-1133">Transmembrane helix</keyword>
<evidence type="ECO:0000256" key="5">
    <source>
        <dbReference type="ARBA" id="ARBA00022496"/>
    </source>
</evidence>
<reference evidence="19 20" key="1">
    <citation type="submission" date="2017-02" db="EMBL/GenBank/DDBJ databases">
        <title>Arcobacter caeni sp. nov, a new Arcobacter species isolated from reclaimed water.</title>
        <authorList>
            <person name="Figueras M.J."/>
            <person name="Perez-Cataluna A."/>
            <person name="Salas-Masso N."/>
        </authorList>
    </citation>
    <scope>NUCLEOTIDE SEQUENCE [LARGE SCALE GENOMIC DNA]</scope>
    <source>
        <strain evidence="19 20">RW17-10</strain>
    </source>
</reference>
<evidence type="ECO:0000256" key="7">
    <source>
        <dbReference type="ARBA" id="ARBA00022729"/>
    </source>
</evidence>
<dbReference type="Pfam" id="PF07715">
    <property type="entry name" value="Plug"/>
    <property type="match status" value="1"/>
</dbReference>
<evidence type="ECO:0000256" key="3">
    <source>
        <dbReference type="ARBA" id="ARBA00022448"/>
    </source>
</evidence>
<feature type="domain" description="TonB-dependent receptor plug" evidence="18">
    <location>
        <begin position="76"/>
        <end position="175"/>
    </location>
</feature>
<comment type="caution">
    <text evidence="19">The sequence shown here is derived from an EMBL/GenBank/DDBJ whole genome shotgun (WGS) entry which is preliminary data.</text>
</comment>
<dbReference type="Proteomes" id="UP000251135">
    <property type="component" value="Unassembled WGS sequence"/>
</dbReference>
<comment type="subcellular location">
    <subcellularLocation>
        <location evidence="1 14">Cell outer membrane</location>
        <topology evidence="1 14">Multi-pass membrane protein</topology>
    </subcellularLocation>
</comment>
<evidence type="ECO:0000256" key="8">
    <source>
        <dbReference type="ARBA" id="ARBA00023004"/>
    </source>
</evidence>
<evidence type="ECO:0000256" key="4">
    <source>
        <dbReference type="ARBA" id="ARBA00022452"/>
    </source>
</evidence>
<sequence length="767" mass="82398">MEEKNLNKYITSKKHKTVNYLGASVVTAAVLLTTPLILNAESTVLPSVEVETDKTIDYTDTYKVNKSSSAKVVQDLVDTPQTIQVITKKVMEEQKATTLQEALRNTPGVTLLLGEQGNTNDKNNISMRGFDVNSSIYKDGIKDLNAATKDMFNTEAVEITKGTVGADNGASVPSGYINQVTKTATNKDKGEVTGSYGTADNSRLTADLNKALSETSGVRLNVMKQDGEVPGRDEVELDRLGIAASVAFGIGTNTRSSFSYERYEQDDVPDGAIPVIGLKGYYNSNSALMGANKVDTSNFYGTSNDYEKVTTDTFTAKFEHDLSDKTTVTNTTRYGKSKIDSLLTQSAALTLTNANPSNWTATRVAQARWQENEILANVTNFKTSAQTGSVIHNISSGFDVSIENQTTKIRTANGITADEKLVNLYNPVTIGYSNLSLDPTGARTFGETKNLGAYAFDSINLGEKVILTGGGRLDKYETKTDITALSTATSNPTLPVGTLVPSNLEDSGTLKSWKVGAVYKPLDNGSIYISYADSQLPPSGANFTLSSSATSGANPEMDPQEAQTIELGTKWDLLNNRLSLTSAIYKTINQNELINISSTSIAEYEQVGEREVKGIELGLAGQITDAWSVTAGVAKSESEITKGTTATTGSALAYTPKWTATLWSSYNFTKDLTAGMGARYSGKMYAGYASAANQNGTVAPADGRLTEVEAYVVYDAMASYKISKNLSTQINIYNLADKEYVANVNKNGNRYTPGAARSGLISLAYKF</sequence>
<keyword evidence="5" id="KW-0410">Iron transport</keyword>
<dbReference type="InterPro" id="IPR039426">
    <property type="entry name" value="TonB-dep_rcpt-like"/>
</dbReference>
<comment type="similarity">
    <text evidence="2 14 15">Belongs to the TonB-dependent receptor family.</text>
</comment>
<dbReference type="PANTHER" id="PTHR32552:SF89">
    <property type="entry name" value="CATECHOLATE SIDEROPHORE RECEPTOR FIU"/>
    <property type="match status" value="1"/>
</dbReference>
<keyword evidence="9" id="KW-0406">Ion transport</keyword>
<dbReference type="GO" id="GO:0015891">
    <property type="term" value="P:siderophore transport"/>
    <property type="evidence" value="ECO:0007669"/>
    <property type="project" value="InterPro"/>
</dbReference>
<dbReference type="SUPFAM" id="SSF56935">
    <property type="entry name" value="Porins"/>
    <property type="match status" value="1"/>
</dbReference>
<dbReference type="Gene3D" id="2.170.130.10">
    <property type="entry name" value="TonB-dependent receptor, plug domain"/>
    <property type="match status" value="1"/>
</dbReference>
<keyword evidence="13 14" id="KW-0998">Cell outer membrane</keyword>
<keyword evidence="8" id="KW-0408">Iron</keyword>
<evidence type="ECO:0000256" key="11">
    <source>
        <dbReference type="ARBA" id="ARBA00023136"/>
    </source>
</evidence>
<dbReference type="GO" id="GO:0009279">
    <property type="term" value="C:cell outer membrane"/>
    <property type="evidence" value="ECO:0007669"/>
    <property type="project" value="UniProtKB-SubCell"/>
</dbReference>
<evidence type="ECO:0000256" key="6">
    <source>
        <dbReference type="ARBA" id="ARBA00022692"/>
    </source>
</evidence>
<evidence type="ECO:0000256" key="16">
    <source>
        <dbReference type="SAM" id="Phobius"/>
    </source>
</evidence>
<keyword evidence="11 14" id="KW-0472">Membrane</keyword>
<dbReference type="EMBL" id="MUXE01000002">
    <property type="protein sequence ID" value="PUE66097.1"/>
    <property type="molecule type" value="Genomic_DNA"/>
</dbReference>
<keyword evidence="10 15" id="KW-0798">TonB box</keyword>
<keyword evidence="4 14" id="KW-1134">Transmembrane beta strand</keyword>
<dbReference type="InterPro" id="IPR036942">
    <property type="entry name" value="Beta-barrel_TonB_sf"/>
</dbReference>
<proteinExistence type="inferred from homology"/>
<keyword evidence="7" id="KW-0732">Signal</keyword>
<keyword evidence="6 14" id="KW-0812">Transmembrane</keyword>
<dbReference type="GO" id="GO:0015344">
    <property type="term" value="F:siderophore uptake transmembrane transporter activity"/>
    <property type="evidence" value="ECO:0007669"/>
    <property type="project" value="TreeGrafter"/>
</dbReference>
<evidence type="ECO:0000256" key="1">
    <source>
        <dbReference type="ARBA" id="ARBA00004571"/>
    </source>
</evidence>
<protein>
    <submittedName>
        <fullName evidence="19">TonB-dependent siderophore receptor</fullName>
    </submittedName>
</protein>